<dbReference type="InterPro" id="IPR035919">
    <property type="entry name" value="EAL_sf"/>
</dbReference>
<proteinExistence type="predicted"/>
<dbReference type="KEGG" id="gai:IMCC3135_03660"/>
<dbReference type="Pfam" id="PF00563">
    <property type="entry name" value="EAL"/>
    <property type="match status" value="1"/>
</dbReference>
<gene>
    <name evidence="4" type="ORF">IMCC3135_03660</name>
</gene>
<dbReference type="SUPFAM" id="SSF141868">
    <property type="entry name" value="EAL domain-like"/>
    <property type="match status" value="1"/>
</dbReference>
<dbReference type="SUPFAM" id="SSF55785">
    <property type="entry name" value="PYP-like sensor domain (PAS domain)"/>
    <property type="match status" value="1"/>
</dbReference>
<dbReference type="FunFam" id="3.30.70.270:FF:000001">
    <property type="entry name" value="Diguanylate cyclase domain protein"/>
    <property type="match status" value="1"/>
</dbReference>
<dbReference type="CDD" id="cd01948">
    <property type="entry name" value="EAL"/>
    <property type="match status" value="1"/>
</dbReference>
<dbReference type="PROSITE" id="PS50883">
    <property type="entry name" value="EAL"/>
    <property type="match status" value="1"/>
</dbReference>
<feature type="domain" description="EAL" evidence="2">
    <location>
        <begin position="415"/>
        <end position="664"/>
    </location>
</feature>
<dbReference type="OrthoDB" id="1316910at2"/>
<evidence type="ECO:0000256" key="1">
    <source>
        <dbReference type="ARBA" id="ARBA00001946"/>
    </source>
</evidence>
<dbReference type="SMART" id="SM00052">
    <property type="entry name" value="EAL"/>
    <property type="match status" value="1"/>
</dbReference>
<protein>
    <submittedName>
        <fullName evidence="4">Putative signaling protein</fullName>
    </submittedName>
</protein>
<feature type="domain" description="GGDEF" evidence="3">
    <location>
        <begin position="274"/>
        <end position="406"/>
    </location>
</feature>
<dbReference type="Gene3D" id="3.20.20.450">
    <property type="entry name" value="EAL domain"/>
    <property type="match status" value="1"/>
</dbReference>
<dbReference type="InterPro" id="IPR035965">
    <property type="entry name" value="PAS-like_dom_sf"/>
</dbReference>
<dbReference type="PROSITE" id="PS50887">
    <property type="entry name" value="GGDEF"/>
    <property type="match status" value="1"/>
</dbReference>
<organism evidence="4 5">
    <name type="scientific">Granulosicoccus antarcticus IMCC3135</name>
    <dbReference type="NCBI Taxonomy" id="1192854"/>
    <lineage>
        <taxon>Bacteria</taxon>
        <taxon>Pseudomonadati</taxon>
        <taxon>Pseudomonadota</taxon>
        <taxon>Gammaproteobacteria</taxon>
        <taxon>Chromatiales</taxon>
        <taxon>Granulosicoccaceae</taxon>
        <taxon>Granulosicoccus</taxon>
    </lineage>
</organism>
<dbReference type="InterPro" id="IPR000160">
    <property type="entry name" value="GGDEF_dom"/>
</dbReference>
<dbReference type="NCBIfam" id="TIGR00254">
    <property type="entry name" value="GGDEF"/>
    <property type="match status" value="1"/>
</dbReference>
<dbReference type="CDD" id="cd01949">
    <property type="entry name" value="GGDEF"/>
    <property type="match status" value="1"/>
</dbReference>
<dbReference type="GO" id="GO:0003824">
    <property type="term" value="F:catalytic activity"/>
    <property type="evidence" value="ECO:0007669"/>
    <property type="project" value="UniProtKB-ARBA"/>
</dbReference>
<dbReference type="Pfam" id="PF00990">
    <property type="entry name" value="GGDEF"/>
    <property type="match status" value="1"/>
</dbReference>
<evidence type="ECO:0000259" key="3">
    <source>
        <dbReference type="PROSITE" id="PS50887"/>
    </source>
</evidence>
<dbReference type="InterPro" id="IPR000014">
    <property type="entry name" value="PAS"/>
</dbReference>
<keyword evidence="5" id="KW-1185">Reference proteome</keyword>
<comment type="cofactor">
    <cofactor evidence="1">
        <name>Mg(2+)</name>
        <dbReference type="ChEBI" id="CHEBI:18420"/>
    </cofactor>
</comment>
<dbReference type="InterPro" id="IPR052155">
    <property type="entry name" value="Biofilm_reg_signaling"/>
</dbReference>
<evidence type="ECO:0000313" key="5">
    <source>
        <dbReference type="Proteomes" id="UP000250079"/>
    </source>
</evidence>
<dbReference type="InterPro" id="IPR001633">
    <property type="entry name" value="EAL_dom"/>
</dbReference>
<dbReference type="Pfam" id="PF13188">
    <property type="entry name" value="PAS_8"/>
    <property type="match status" value="2"/>
</dbReference>
<dbReference type="SUPFAM" id="SSF55073">
    <property type="entry name" value="Nucleotide cyclase"/>
    <property type="match status" value="1"/>
</dbReference>
<sequence length="678" mass="75936">MPVNEYMKSITYPLSLLNTPVWLFDIDRLRIVWANTAAVSLWNASTLYELQQRDMADGISRTVLERLNQHYDDLTGNLTSVAEHWTFYPRGRPCSFECFINALDAPEGERWLLVNASSEDKASDSDTLYRSSALLHTSVSISVFDRHGMLKYLNPAARRMLGANLLTLPERFVDRQDWHLARDKLTQMAETHIEAQMVTANGTAWHSMTLELCPDPVTGNSSILMSEQDVSDRREAQLRVHQLAYSDTLTGLPNRTSWLNKLTERLDIADDTQQRLGILFVDLDRFKLINDTLGHAVGDKLLVAVARRLSGCVDGDQYLARLGGDEFTLLIKENTAEDHSTEMAMRIVKSLAAPMNIDGHVLSVTPSIGISLYPEHGSDANQLMQQADLAMYAAKESGGGVRVFQPRMTTQIQRRLLIENQLREAIDKKILQVYYQPKLHTSDGHVIGMEALIRWEHPTLGWVSPTDFIAVAEETGMIGEITQLVLYEAMRQQTRWAAEGYEVSVAVNVSPVEFRQGDFVAIVREALSVTGCCSKFVELEITESMLMADSSTIQTILASLTSLGVRLSIDDFGSGYSNLGYLQKFPLDSLKIDRTFLSDGEISPVIDMIIGIARTLCLTVVAEGVETIEQREFLIAHGCDQLQGFLFAKPLQELHATQFLKTYAEPGNRWSHRAIVST</sequence>
<dbReference type="PANTHER" id="PTHR44757">
    <property type="entry name" value="DIGUANYLATE CYCLASE DGCP"/>
    <property type="match status" value="1"/>
</dbReference>
<evidence type="ECO:0000313" key="4">
    <source>
        <dbReference type="EMBL" id="ASJ70845.1"/>
    </source>
</evidence>
<dbReference type="EMBL" id="CP018632">
    <property type="protein sequence ID" value="ASJ70845.1"/>
    <property type="molecule type" value="Genomic_DNA"/>
</dbReference>
<reference evidence="4 5" key="1">
    <citation type="submission" date="2016-12" db="EMBL/GenBank/DDBJ databases">
        <authorList>
            <person name="Song W.-J."/>
            <person name="Kurnit D.M."/>
        </authorList>
    </citation>
    <scope>NUCLEOTIDE SEQUENCE [LARGE SCALE GENOMIC DNA]</scope>
    <source>
        <strain evidence="4 5">IMCC3135</strain>
    </source>
</reference>
<dbReference type="SMART" id="SM00267">
    <property type="entry name" value="GGDEF"/>
    <property type="match status" value="1"/>
</dbReference>
<name>A0A2Z2NK17_9GAMM</name>
<accession>A0A2Z2NK17</accession>
<dbReference type="PANTHER" id="PTHR44757:SF2">
    <property type="entry name" value="BIOFILM ARCHITECTURE MAINTENANCE PROTEIN MBAA"/>
    <property type="match status" value="1"/>
</dbReference>
<dbReference type="InterPro" id="IPR029787">
    <property type="entry name" value="Nucleotide_cyclase"/>
</dbReference>
<dbReference type="AlphaFoldDB" id="A0A2Z2NK17"/>
<dbReference type="Proteomes" id="UP000250079">
    <property type="component" value="Chromosome"/>
</dbReference>
<dbReference type="InterPro" id="IPR043128">
    <property type="entry name" value="Rev_trsase/Diguanyl_cyclase"/>
</dbReference>
<dbReference type="Gene3D" id="3.30.70.270">
    <property type="match status" value="1"/>
</dbReference>
<evidence type="ECO:0000259" key="2">
    <source>
        <dbReference type="PROSITE" id="PS50883"/>
    </source>
</evidence>